<organism evidence="2">
    <name type="scientific">Rhizophora mucronata</name>
    <name type="common">Asiatic mangrove</name>
    <dbReference type="NCBI Taxonomy" id="61149"/>
    <lineage>
        <taxon>Eukaryota</taxon>
        <taxon>Viridiplantae</taxon>
        <taxon>Streptophyta</taxon>
        <taxon>Embryophyta</taxon>
        <taxon>Tracheophyta</taxon>
        <taxon>Spermatophyta</taxon>
        <taxon>Magnoliopsida</taxon>
        <taxon>eudicotyledons</taxon>
        <taxon>Gunneridae</taxon>
        <taxon>Pentapetalae</taxon>
        <taxon>rosids</taxon>
        <taxon>fabids</taxon>
        <taxon>Malpighiales</taxon>
        <taxon>Rhizophoraceae</taxon>
        <taxon>Rhizophora</taxon>
    </lineage>
</organism>
<keyword evidence="1" id="KW-0472">Membrane</keyword>
<protein>
    <submittedName>
        <fullName evidence="2">ATP synthase epsilon chain</fullName>
    </submittedName>
</protein>
<proteinExistence type="predicted"/>
<dbReference type="EMBL" id="GGEC01010856">
    <property type="protein sequence ID" value="MBW91339.1"/>
    <property type="molecule type" value="Transcribed_RNA"/>
</dbReference>
<keyword evidence="1" id="KW-1133">Transmembrane helix</keyword>
<feature type="transmembrane region" description="Helical" evidence="1">
    <location>
        <begin position="92"/>
        <end position="112"/>
    </location>
</feature>
<evidence type="ECO:0000313" key="2">
    <source>
        <dbReference type="EMBL" id="MBW91339.1"/>
    </source>
</evidence>
<reference evidence="2" key="1">
    <citation type="submission" date="2018-02" db="EMBL/GenBank/DDBJ databases">
        <title>Rhizophora mucronata_Transcriptome.</title>
        <authorList>
            <person name="Meera S.P."/>
            <person name="Sreeshan A."/>
            <person name="Augustine A."/>
        </authorList>
    </citation>
    <scope>NUCLEOTIDE SEQUENCE</scope>
    <source>
        <tissue evidence="2">Leaf</tissue>
    </source>
</reference>
<sequence>MKRKTKQKKKQTKTYRVFQAGHQATWKRRNGPSRERVLGSCKAPLSCSSPYWRICLNKLCMSSRLLSRTAPPRSTPSPSLSLSISYLSCLPYVRYLTSVTHAVVFFWFLALVRLRNRVYANDLKC</sequence>
<accession>A0A2P2JCY0</accession>
<dbReference type="AlphaFoldDB" id="A0A2P2JCY0"/>
<name>A0A2P2JCY0_RHIMU</name>
<evidence type="ECO:0000256" key="1">
    <source>
        <dbReference type="SAM" id="Phobius"/>
    </source>
</evidence>
<keyword evidence="1" id="KW-0812">Transmembrane</keyword>